<comment type="similarity">
    <text evidence="2">Belongs to the OmpP1/FadL family.</text>
</comment>
<evidence type="ECO:0000256" key="6">
    <source>
        <dbReference type="ARBA" id="ARBA00023136"/>
    </source>
</evidence>
<evidence type="ECO:0000256" key="2">
    <source>
        <dbReference type="ARBA" id="ARBA00008163"/>
    </source>
</evidence>
<dbReference type="OrthoDB" id="9765571at2"/>
<protein>
    <submittedName>
        <fullName evidence="9">Long-subunit fatty acid transport protein</fullName>
    </submittedName>
</protein>
<dbReference type="EMBL" id="VLLI01000016">
    <property type="protein sequence ID" value="TWI95296.1"/>
    <property type="molecule type" value="Genomic_DNA"/>
</dbReference>
<evidence type="ECO:0000313" key="9">
    <source>
        <dbReference type="EMBL" id="TWI95296.1"/>
    </source>
</evidence>
<feature type="signal peptide" evidence="8">
    <location>
        <begin position="1"/>
        <end position="22"/>
    </location>
</feature>
<proteinExistence type="inferred from homology"/>
<dbReference type="GO" id="GO:0009279">
    <property type="term" value="C:cell outer membrane"/>
    <property type="evidence" value="ECO:0007669"/>
    <property type="project" value="UniProtKB-SubCell"/>
</dbReference>
<evidence type="ECO:0000256" key="3">
    <source>
        <dbReference type="ARBA" id="ARBA00022452"/>
    </source>
</evidence>
<dbReference type="Proteomes" id="UP000317010">
    <property type="component" value="Unassembled WGS sequence"/>
</dbReference>
<evidence type="ECO:0000313" key="10">
    <source>
        <dbReference type="Proteomes" id="UP000317010"/>
    </source>
</evidence>
<evidence type="ECO:0000256" key="4">
    <source>
        <dbReference type="ARBA" id="ARBA00022692"/>
    </source>
</evidence>
<keyword evidence="4" id="KW-0812">Transmembrane</keyword>
<sequence length="501" mass="53440">MKIELTLLFAAPILFLAIPSFAQDGTKLIGYDAKTIGRGGTVTGFFDNTTLLQTNPAGISFLTSSELDFGAGILAPQLHFKNSINDANGKSNKYPLVTISYVHKPSNKFTYGFGVFTEGGLGADFSLNDELYKDQSGQYVKQPYHSKFDVLEGGGSLAYKITDKFSVGGTAQLVYSQLQFGAPLSLSPSLLKGVINPQTGYTFGNLFSGAPSSGGLGYSELTGTANISGLTAWGFSGKIGFAYKPTDRLSFGLNYTLPTSLSFKGGTSNLDLTYQFNDAFGRVVAGIIQQNPGTTQAQAQQQATQQFTQLGIDLTKGVKDTYAADAGLKLPQSISGGFSYAASKKIRFGADVEWINWANAFSNLNINLTQGTNPNINRLLGTNGTIAIPFPLQWKNTIEIRTGGEVDVTQGITLRAGYIYGGNPVPANTVFPIFPAIVKHHLTLGGSVKLSSVVALNLAYEHAFNNDETASSASLIGSQYNNSTSSLATNVYHVSISWLLR</sequence>
<evidence type="ECO:0000256" key="5">
    <source>
        <dbReference type="ARBA" id="ARBA00022729"/>
    </source>
</evidence>
<dbReference type="Pfam" id="PF03349">
    <property type="entry name" value="Toluene_X"/>
    <property type="match status" value="1"/>
</dbReference>
<evidence type="ECO:0000256" key="8">
    <source>
        <dbReference type="SAM" id="SignalP"/>
    </source>
</evidence>
<keyword evidence="3" id="KW-1134">Transmembrane beta strand</keyword>
<evidence type="ECO:0000256" key="7">
    <source>
        <dbReference type="ARBA" id="ARBA00023237"/>
    </source>
</evidence>
<dbReference type="SUPFAM" id="SSF56935">
    <property type="entry name" value="Porins"/>
    <property type="match status" value="1"/>
</dbReference>
<name>A0A562TQC7_9SPHI</name>
<dbReference type="InterPro" id="IPR005017">
    <property type="entry name" value="OMPP1/FadL/TodX"/>
</dbReference>
<keyword evidence="10" id="KW-1185">Reference proteome</keyword>
<dbReference type="GO" id="GO:0015483">
    <property type="term" value="F:long-chain fatty acid transporting porin activity"/>
    <property type="evidence" value="ECO:0007669"/>
    <property type="project" value="TreeGrafter"/>
</dbReference>
<evidence type="ECO:0000256" key="1">
    <source>
        <dbReference type="ARBA" id="ARBA00004571"/>
    </source>
</evidence>
<organism evidence="9 10">
    <name type="scientific">Mucilaginibacter frigoritolerans</name>
    <dbReference type="NCBI Taxonomy" id="652788"/>
    <lineage>
        <taxon>Bacteria</taxon>
        <taxon>Pseudomonadati</taxon>
        <taxon>Bacteroidota</taxon>
        <taxon>Sphingobacteriia</taxon>
        <taxon>Sphingobacteriales</taxon>
        <taxon>Sphingobacteriaceae</taxon>
        <taxon>Mucilaginibacter</taxon>
    </lineage>
</organism>
<dbReference type="AlphaFoldDB" id="A0A562TQC7"/>
<comment type="caution">
    <text evidence="9">The sequence shown here is derived from an EMBL/GenBank/DDBJ whole genome shotgun (WGS) entry which is preliminary data.</text>
</comment>
<dbReference type="RefSeq" id="WP_144916080.1">
    <property type="nucleotide sequence ID" value="NZ_VLLI01000016.1"/>
</dbReference>
<comment type="subcellular location">
    <subcellularLocation>
        <location evidence="1">Cell outer membrane</location>
        <topology evidence="1">Multi-pass membrane protein</topology>
    </subcellularLocation>
</comment>
<dbReference type="PANTHER" id="PTHR35093">
    <property type="entry name" value="OUTER MEMBRANE PROTEIN NMB0088-RELATED"/>
    <property type="match status" value="1"/>
</dbReference>
<gene>
    <name evidence="9" type="ORF">JN11_04411</name>
</gene>
<dbReference type="PANTHER" id="PTHR35093:SF8">
    <property type="entry name" value="OUTER MEMBRANE PROTEIN NMB0088-RELATED"/>
    <property type="match status" value="1"/>
</dbReference>
<keyword evidence="5 8" id="KW-0732">Signal</keyword>
<feature type="chain" id="PRO_5022043176" evidence="8">
    <location>
        <begin position="23"/>
        <end position="501"/>
    </location>
</feature>
<reference evidence="9 10" key="1">
    <citation type="submission" date="2019-07" db="EMBL/GenBank/DDBJ databases">
        <title>Genomic Encyclopedia of Archaeal and Bacterial Type Strains, Phase II (KMG-II): from individual species to whole genera.</title>
        <authorList>
            <person name="Goeker M."/>
        </authorList>
    </citation>
    <scope>NUCLEOTIDE SEQUENCE [LARGE SCALE GENOMIC DNA]</scope>
    <source>
        <strain evidence="9 10">ATCC BAA-1854</strain>
    </source>
</reference>
<keyword evidence="7" id="KW-0998">Cell outer membrane</keyword>
<dbReference type="Gene3D" id="2.40.160.60">
    <property type="entry name" value="Outer membrane protein transport protein (OMPP1/FadL/TodX)"/>
    <property type="match status" value="1"/>
</dbReference>
<accession>A0A562TQC7</accession>
<keyword evidence="6" id="KW-0472">Membrane</keyword>